<name>A0A150MAY4_9BACI</name>
<organism evidence="1 2">
    <name type="scientific">Caldibacillus debilis</name>
    <dbReference type="NCBI Taxonomy" id="301148"/>
    <lineage>
        <taxon>Bacteria</taxon>
        <taxon>Bacillati</taxon>
        <taxon>Bacillota</taxon>
        <taxon>Bacilli</taxon>
        <taxon>Bacillales</taxon>
        <taxon>Bacillaceae</taxon>
        <taxon>Caldibacillus</taxon>
    </lineage>
</organism>
<dbReference type="STRING" id="301148.B4135_1626"/>
<gene>
    <name evidence="1" type="ORF">B4135_1626</name>
</gene>
<comment type="caution">
    <text evidence="1">The sequence shown here is derived from an EMBL/GenBank/DDBJ whole genome shotgun (WGS) entry which is preliminary data.</text>
</comment>
<proteinExistence type="predicted"/>
<evidence type="ECO:0000313" key="2">
    <source>
        <dbReference type="Proteomes" id="UP000075683"/>
    </source>
</evidence>
<dbReference type="EMBL" id="LQYT01000017">
    <property type="protein sequence ID" value="KYD21618.1"/>
    <property type="molecule type" value="Genomic_DNA"/>
</dbReference>
<dbReference type="Proteomes" id="UP000075683">
    <property type="component" value="Unassembled WGS sequence"/>
</dbReference>
<dbReference type="AlphaFoldDB" id="A0A150MAY4"/>
<reference evidence="1 2" key="1">
    <citation type="submission" date="2016-01" db="EMBL/GenBank/DDBJ databases">
        <title>Draft Genome Sequences of Seven Thermophilic Sporeformers Isolated from Foods.</title>
        <authorList>
            <person name="Berendsen E.M."/>
            <person name="Wells-Bennik M.H."/>
            <person name="Krawcyk A.O."/>
            <person name="De Jong A."/>
            <person name="Holsappel S."/>
            <person name="Eijlander R.T."/>
            <person name="Kuipers O.P."/>
        </authorList>
    </citation>
    <scope>NUCLEOTIDE SEQUENCE [LARGE SCALE GENOMIC DNA]</scope>
    <source>
        <strain evidence="1 2">B4135</strain>
    </source>
</reference>
<sequence length="64" mass="7294">MPLLSHQAARFLAIALRPYILFSPSRSFLSFPSAAEQEKTIQLLKNHDKPIILKIVNQNDYLKG</sequence>
<evidence type="ECO:0000313" key="1">
    <source>
        <dbReference type="EMBL" id="KYD21618.1"/>
    </source>
</evidence>
<protein>
    <submittedName>
        <fullName evidence="1">Uncharacterized protein</fullName>
    </submittedName>
</protein>
<accession>A0A150MAY4</accession>